<dbReference type="PANTHER" id="PTHR33778">
    <property type="entry name" value="PROTEIN MGTC"/>
    <property type="match status" value="1"/>
</dbReference>
<keyword evidence="3" id="KW-1003">Cell membrane</keyword>
<name>A0ABT5HE08_9CAUL</name>
<evidence type="ECO:0000256" key="2">
    <source>
        <dbReference type="ARBA" id="ARBA00009298"/>
    </source>
</evidence>
<dbReference type="PANTHER" id="PTHR33778:SF1">
    <property type="entry name" value="MAGNESIUM TRANSPORTER YHID-RELATED"/>
    <property type="match status" value="1"/>
</dbReference>
<dbReference type="RefSeq" id="WP_272742834.1">
    <property type="nucleotide sequence ID" value="NZ_JAQQKV010000001.1"/>
</dbReference>
<dbReference type="InterPro" id="IPR003416">
    <property type="entry name" value="MgtC/SapB/SrpB/YhiD_fam"/>
</dbReference>
<keyword evidence="4 7" id="KW-0812">Transmembrane</keyword>
<feature type="transmembrane region" description="Helical" evidence="7">
    <location>
        <begin position="6"/>
        <end position="25"/>
    </location>
</feature>
<reference evidence="9 10" key="1">
    <citation type="submission" date="2023-01" db="EMBL/GenBank/DDBJ databases">
        <title>Novel species of the genus Asticcacaulis isolated from rivers.</title>
        <authorList>
            <person name="Lu H."/>
        </authorList>
    </citation>
    <scope>NUCLEOTIDE SEQUENCE [LARGE SCALE GENOMIC DNA]</scope>
    <source>
        <strain evidence="9 10">LKC15W</strain>
    </source>
</reference>
<evidence type="ECO:0000313" key="9">
    <source>
        <dbReference type="EMBL" id="MDC7674505.1"/>
    </source>
</evidence>
<proteinExistence type="inferred from homology"/>
<keyword evidence="10" id="KW-1185">Reference proteome</keyword>
<feature type="transmembrane region" description="Helical" evidence="7">
    <location>
        <begin position="121"/>
        <end position="141"/>
    </location>
</feature>
<feature type="transmembrane region" description="Helical" evidence="7">
    <location>
        <begin position="71"/>
        <end position="90"/>
    </location>
</feature>
<keyword evidence="5 7" id="KW-1133">Transmembrane helix</keyword>
<evidence type="ECO:0000256" key="6">
    <source>
        <dbReference type="ARBA" id="ARBA00023136"/>
    </source>
</evidence>
<keyword evidence="7" id="KW-0997">Cell inner membrane</keyword>
<gene>
    <name evidence="9" type="ORF">PQU98_00015</name>
</gene>
<keyword evidence="6 7" id="KW-0472">Membrane</keyword>
<feature type="transmembrane region" description="Helical" evidence="7">
    <location>
        <begin position="97"/>
        <end position="115"/>
    </location>
</feature>
<comment type="similarity">
    <text evidence="2 7">Belongs to the MgtC/SapB family.</text>
</comment>
<evidence type="ECO:0000256" key="7">
    <source>
        <dbReference type="RuleBase" id="RU365041"/>
    </source>
</evidence>
<evidence type="ECO:0000256" key="1">
    <source>
        <dbReference type="ARBA" id="ARBA00004651"/>
    </source>
</evidence>
<evidence type="ECO:0000256" key="3">
    <source>
        <dbReference type="ARBA" id="ARBA00022475"/>
    </source>
</evidence>
<dbReference type="Pfam" id="PF02308">
    <property type="entry name" value="MgtC"/>
    <property type="match status" value="1"/>
</dbReference>
<evidence type="ECO:0000313" key="10">
    <source>
        <dbReference type="Proteomes" id="UP001218579"/>
    </source>
</evidence>
<dbReference type="EMBL" id="JAQQKV010000001">
    <property type="protein sequence ID" value="MDC7674505.1"/>
    <property type="molecule type" value="Genomic_DNA"/>
</dbReference>
<evidence type="ECO:0000256" key="4">
    <source>
        <dbReference type="ARBA" id="ARBA00022692"/>
    </source>
</evidence>
<dbReference type="InterPro" id="IPR049177">
    <property type="entry name" value="MgtC_SapB_SrpB_YhiD_N"/>
</dbReference>
<comment type="caution">
    <text evidence="9">The sequence shown here is derived from an EMBL/GenBank/DDBJ whole genome shotgun (WGS) entry which is preliminary data.</text>
</comment>
<feature type="transmembrane region" description="Helical" evidence="7">
    <location>
        <begin position="37"/>
        <end position="59"/>
    </location>
</feature>
<protein>
    <recommendedName>
        <fullName evidence="7">Protein MgtC</fullName>
    </recommendedName>
</protein>
<comment type="subcellular location">
    <subcellularLocation>
        <location evidence="7">Cell inner membrane</location>
        <topology evidence="7">Multi-pass membrane protein</topology>
    </subcellularLocation>
    <subcellularLocation>
        <location evidence="1">Cell membrane</location>
        <topology evidence="1">Multi-pass membrane protein</topology>
    </subcellularLocation>
</comment>
<accession>A0ABT5HE08</accession>
<dbReference type="Proteomes" id="UP001218579">
    <property type="component" value="Unassembled WGS sequence"/>
</dbReference>
<evidence type="ECO:0000256" key="5">
    <source>
        <dbReference type="ARBA" id="ARBA00022989"/>
    </source>
</evidence>
<organism evidence="9 10">
    <name type="scientific">Asticcacaulis machinosus</name>
    <dbReference type="NCBI Taxonomy" id="2984211"/>
    <lineage>
        <taxon>Bacteria</taxon>
        <taxon>Pseudomonadati</taxon>
        <taxon>Pseudomonadota</taxon>
        <taxon>Alphaproteobacteria</taxon>
        <taxon>Caulobacterales</taxon>
        <taxon>Caulobacteraceae</taxon>
        <taxon>Asticcacaulis</taxon>
    </lineage>
</organism>
<feature type="domain" description="MgtC/SapB/SrpB/YhiD N-terminal" evidence="8">
    <location>
        <begin position="12"/>
        <end position="143"/>
    </location>
</feature>
<evidence type="ECO:0000259" key="8">
    <source>
        <dbReference type="Pfam" id="PF02308"/>
    </source>
</evidence>
<sequence>MDSETLDIGLRLLAATVIGMAIGTNRDVRGRPAGMRTLGLVALGAAMVAVTSTHIDALLGHPDALSRTIQGVIQGVMAGIGFIGGGVVIRDQDQMKVHGLTTAAAVWVTAALGIAAGLATWPVFLIGGALALLLLIVAHPIEEKIEMWAARKRDPADKDHNAV</sequence>
<dbReference type="PRINTS" id="PR01837">
    <property type="entry name" value="MGTCSAPBPROT"/>
</dbReference>